<comment type="caution">
    <text evidence="2">The sequence shown here is derived from an EMBL/GenBank/DDBJ whole genome shotgun (WGS) entry which is preliminary data.</text>
</comment>
<feature type="compositionally biased region" description="Pro residues" evidence="1">
    <location>
        <begin position="200"/>
        <end position="210"/>
    </location>
</feature>
<dbReference type="AlphaFoldDB" id="A0A9J6FVQ5"/>
<accession>A0A9J6FVQ5</accession>
<reference evidence="2 3" key="1">
    <citation type="journal article" date="2020" name="Cell">
        <title>Large-Scale Comparative Analyses of Tick Genomes Elucidate Their Genetic Diversity and Vector Capacities.</title>
        <authorList>
            <consortium name="Tick Genome and Microbiome Consortium (TIGMIC)"/>
            <person name="Jia N."/>
            <person name="Wang J."/>
            <person name="Shi W."/>
            <person name="Du L."/>
            <person name="Sun Y."/>
            <person name="Zhan W."/>
            <person name="Jiang J.F."/>
            <person name="Wang Q."/>
            <person name="Zhang B."/>
            <person name="Ji P."/>
            <person name="Bell-Sakyi L."/>
            <person name="Cui X.M."/>
            <person name="Yuan T.T."/>
            <person name="Jiang B.G."/>
            <person name="Yang W.F."/>
            <person name="Lam T.T."/>
            <person name="Chang Q.C."/>
            <person name="Ding S.J."/>
            <person name="Wang X.J."/>
            <person name="Zhu J.G."/>
            <person name="Ruan X.D."/>
            <person name="Zhao L."/>
            <person name="Wei J.T."/>
            <person name="Ye R.Z."/>
            <person name="Que T.C."/>
            <person name="Du C.H."/>
            <person name="Zhou Y.H."/>
            <person name="Cheng J.X."/>
            <person name="Dai P.F."/>
            <person name="Guo W.B."/>
            <person name="Han X.H."/>
            <person name="Huang E.J."/>
            <person name="Li L.F."/>
            <person name="Wei W."/>
            <person name="Gao Y.C."/>
            <person name="Liu J.Z."/>
            <person name="Shao H.Z."/>
            <person name="Wang X."/>
            <person name="Wang C.C."/>
            <person name="Yang T.C."/>
            <person name="Huo Q.B."/>
            <person name="Li W."/>
            <person name="Chen H.Y."/>
            <person name="Chen S.E."/>
            <person name="Zhou L.G."/>
            <person name="Ni X.B."/>
            <person name="Tian J.H."/>
            <person name="Sheng Y."/>
            <person name="Liu T."/>
            <person name="Pan Y.S."/>
            <person name="Xia L.Y."/>
            <person name="Li J."/>
            <person name="Zhao F."/>
            <person name="Cao W.C."/>
        </authorList>
    </citation>
    <scope>NUCLEOTIDE SEQUENCE [LARGE SCALE GENOMIC DNA]</scope>
    <source>
        <strain evidence="2">HaeL-2018</strain>
    </source>
</reference>
<evidence type="ECO:0000313" key="3">
    <source>
        <dbReference type="Proteomes" id="UP000821853"/>
    </source>
</evidence>
<feature type="compositionally biased region" description="Polar residues" evidence="1">
    <location>
        <begin position="177"/>
        <end position="187"/>
    </location>
</feature>
<sequence length="287" mass="31494">MGSSTLTQLTFHGSRIPQQVTFHGSRVPHWIRYHTVTLRCSPLKRKTVACLRCWTFGHGADVCRSPEVDNRCTISGTLNPSPQHTCHPRCILCSGTHPTGDPACPQRYPRPPSTRRRIIVGRYNPALSAPQGNPLSTKTANLTSRLHQTDSGIHFQPSTFMQATKPPPRTSPGRPVSQDSATPTYPQMSAPGHTPIRHPASPPQHFPPLPKHQSPLTARDTSNANGQLLQTKTSELMQELLNLPTNAPPAKRQAADPSLLTIPQLTCSHRGFGSPVTIPSLYHHQPH</sequence>
<proteinExistence type="predicted"/>
<gene>
    <name evidence="2" type="ORF">HPB48_022708</name>
</gene>
<protein>
    <submittedName>
        <fullName evidence="2">Uncharacterized protein</fullName>
    </submittedName>
</protein>
<organism evidence="2 3">
    <name type="scientific">Haemaphysalis longicornis</name>
    <name type="common">Bush tick</name>
    <dbReference type="NCBI Taxonomy" id="44386"/>
    <lineage>
        <taxon>Eukaryota</taxon>
        <taxon>Metazoa</taxon>
        <taxon>Ecdysozoa</taxon>
        <taxon>Arthropoda</taxon>
        <taxon>Chelicerata</taxon>
        <taxon>Arachnida</taxon>
        <taxon>Acari</taxon>
        <taxon>Parasitiformes</taxon>
        <taxon>Ixodida</taxon>
        <taxon>Ixodoidea</taxon>
        <taxon>Ixodidae</taxon>
        <taxon>Haemaphysalinae</taxon>
        <taxon>Haemaphysalis</taxon>
    </lineage>
</organism>
<keyword evidence="3" id="KW-1185">Reference proteome</keyword>
<dbReference type="VEuPathDB" id="VectorBase:HLOH_055456"/>
<dbReference type="Proteomes" id="UP000821853">
    <property type="component" value="Chromosome 2"/>
</dbReference>
<evidence type="ECO:0000256" key="1">
    <source>
        <dbReference type="SAM" id="MobiDB-lite"/>
    </source>
</evidence>
<evidence type="ECO:0000313" key="2">
    <source>
        <dbReference type="EMBL" id="KAH9367221.1"/>
    </source>
</evidence>
<feature type="region of interest" description="Disordered" evidence="1">
    <location>
        <begin position="158"/>
        <end position="221"/>
    </location>
</feature>
<dbReference type="EMBL" id="JABSTR010000004">
    <property type="protein sequence ID" value="KAH9367221.1"/>
    <property type="molecule type" value="Genomic_DNA"/>
</dbReference>
<name>A0A9J6FVQ5_HAELO</name>